<dbReference type="Proteomes" id="UP001212602">
    <property type="component" value="Unassembled WGS sequence"/>
</dbReference>
<gene>
    <name evidence="1" type="ORF">PGB34_20570</name>
</gene>
<keyword evidence="2" id="KW-1185">Reference proteome</keyword>
<evidence type="ECO:0000313" key="2">
    <source>
        <dbReference type="Proteomes" id="UP001212602"/>
    </source>
</evidence>
<dbReference type="EMBL" id="JAQIPB010000011">
    <property type="protein sequence ID" value="MDA7418775.1"/>
    <property type="molecule type" value="Genomic_DNA"/>
</dbReference>
<evidence type="ECO:0000313" key="1">
    <source>
        <dbReference type="EMBL" id="MDA7418775.1"/>
    </source>
</evidence>
<dbReference type="InterPro" id="IPR011047">
    <property type="entry name" value="Quinoprotein_ADH-like_sf"/>
</dbReference>
<dbReference type="AlphaFoldDB" id="A0AAE3T1N4"/>
<sequence>MDKGPLKNLIIRTAVVIDRHYGFIYACDPKRERRGEPHALVFSWDDGTIDQGECNYDAHSVCLIEHPERGSVDISEAGYYTADTDSDRATQDLFASSSPPAATRRARGLRAVRDIDGHAHAIGIRGMVYRLDAVDRWTRIDQGLPSSFDGQAIHGFGLSDIVAVGFGGQIWHFDGRQWRQEDCPSNQNLSAVVCVPDGTVYVGGHGGTLLRGRPGQWELLPQDEFNENIWDLEWFAGRLYVSTLDGLFVLDGDQLEPVKYGRYTPRSTYQLSASQGVMWSSGETDIMEFDGKSWTRIL</sequence>
<protein>
    <submittedName>
        <fullName evidence="1">Uncharacterized protein</fullName>
    </submittedName>
</protein>
<comment type="caution">
    <text evidence="1">The sequence shown here is derived from an EMBL/GenBank/DDBJ whole genome shotgun (WGS) entry which is preliminary data.</text>
</comment>
<accession>A0AAE3T1N4</accession>
<dbReference type="RefSeq" id="WP_271429984.1">
    <property type="nucleotide sequence ID" value="NZ_JAQIPB010000011.1"/>
</dbReference>
<reference evidence="1" key="1">
    <citation type="submission" date="2023-01" db="EMBL/GenBank/DDBJ databases">
        <title>Xenophilus mangrovi sp. nov., isolated from soil of Mangrove nature reserve.</title>
        <authorList>
            <person name="Xu S."/>
            <person name="Liu Z."/>
            <person name="Xu Y."/>
        </authorList>
    </citation>
    <scope>NUCLEOTIDE SEQUENCE</scope>
    <source>
        <strain evidence="1">YW8</strain>
    </source>
</reference>
<organism evidence="1 2">
    <name type="scientific">Xenophilus arseniciresistens</name>
    <dbReference type="NCBI Taxonomy" id="1283306"/>
    <lineage>
        <taxon>Bacteria</taxon>
        <taxon>Pseudomonadati</taxon>
        <taxon>Pseudomonadota</taxon>
        <taxon>Betaproteobacteria</taxon>
        <taxon>Burkholderiales</taxon>
        <taxon>Comamonadaceae</taxon>
        <taxon>Xenophilus</taxon>
    </lineage>
</organism>
<dbReference type="SUPFAM" id="SSF50998">
    <property type="entry name" value="Quinoprotein alcohol dehydrogenase-like"/>
    <property type="match status" value="1"/>
</dbReference>
<name>A0AAE3T1N4_9BURK</name>
<proteinExistence type="predicted"/>